<evidence type="ECO:0000256" key="6">
    <source>
        <dbReference type="ARBA" id="ARBA00022808"/>
    </source>
</evidence>
<dbReference type="GO" id="GO:0019556">
    <property type="term" value="P:L-histidine catabolic process to glutamate and formamide"/>
    <property type="evidence" value="ECO:0007669"/>
    <property type="project" value="UniProtKB-UniRule"/>
</dbReference>
<keyword evidence="12" id="KW-1185">Reference proteome</keyword>
<evidence type="ECO:0000256" key="1">
    <source>
        <dbReference type="ARBA" id="ARBA00005023"/>
    </source>
</evidence>
<evidence type="ECO:0000256" key="5">
    <source>
        <dbReference type="ARBA" id="ARBA00022801"/>
    </source>
</evidence>
<dbReference type="InterPro" id="IPR013108">
    <property type="entry name" value="Amidohydro_3"/>
</dbReference>
<keyword evidence="7" id="KW-0862">Zinc</keyword>
<dbReference type="NCBIfam" id="TIGR01224">
    <property type="entry name" value="hutI"/>
    <property type="match status" value="1"/>
</dbReference>
<proteinExistence type="predicted"/>
<evidence type="ECO:0000259" key="10">
    <source>
        <dbReference type="Pfam" id="PF07969"/>
    </source>
</evidence>
<feature type="domain" description="Amidohydrolase 3" evidence="10">
    <location>
        <begin position="123"/>
        <end position="411"/>
    </location>
</feature>
<dbReference type="PANTHER" id="PTHR42752">
    <property type="entry name" value="IMIDAZOLONEPROPIONASE"/>
    <property type="match status" value="1"/>
</dbReference>
<dbReference type="SUPFAM" id="SSF51556">
    <property type="entry name" value="Metallo-dependent hydrolases"/>
    <property type="match status" value="1"/>
</dbReference>
<keyword evidence="6" id="KW-0369">Histidine metabolism</keyword>
<evidence type="ECO:0000256" key="2">
    <source>
        <dbReference type="ARBA" id="ARBA00012864"/>
    </source>
</evidence>
<dbReference type="GO" id="GO:0005737">
    <property type="term" value="C:cytoplasm"/>
    <property type="evidence" value="ECO:0007669"/>
    <property type="project" value="UniProtKB-UniRule"/>
</dbReference>
<name>A0A5S5DK46_9SPHI</name>
<evidence type="ECO:0000313" key="12">
    <source>
        <dbReference type="Proteomes" id="UP000325105"/>
    </source>
</evidence>
<dbReference type="Proteomes" id="UP000325105">
    <property type="component" value="Unassembled WGS sequence"/>
</dbReference>
<protein>
    <recommendedName>
        <fullName evidence="2 9">Imidazolonepropionase</fullName>
        <ecNumber evidence="2 9">3.5.2.7</ecNumber>
    </recommendedName>
</protein>
<evidence type="ECO:0000256" key="4">
    <source>
        <dbReference type="ARBA" id="ARBA00022723"/>
    </source>
</evidence>
<keyword evidence="8" id="KW-0408">Iron</keyword>
<evidence type="ECO:0000256" key="3">
    <source>
        <dbReference type="ARBA" id="ARBA00022490"/>
    </source>
</evidence>
<keyword evidence="5" id="KW-0378">Hydrolase</keyword>
<sequence length="418" mass="45085">MMKKQLIGPFTQLIALQSLPLRGAIQDDQVKPIRQGGLVVEHARIVDIGEYDQLRQRYGSDVEHVTIQNPSVCLPGYIDCHTHIAFAGSRANDYALRNAGASYLEIAEAGGGIWSTVRHTRDATVEELAALTVQRAKQLIQQGVTTLEIKSGYGLSLEEEIKILRAIRLSAQQLPIDIIPTCLAAHMKPSDFSGSASAYLQAIADKLFPVLRDENLSDRIDIFVERSAFSIEEAEPYLSLAKERGFDIVVHADQFTPGASELAVRLGAVSADHLEASTEAAIRLLGQADTVSVVLPGASMGLGCGYAPARRLLDAGACVAIATDWNPGSAPMGQLMTQASVLAAAEKLTTAELLAGITFRAAKALSLTDRGMLEVGKLADFNIYPTDNYQDIAYLQGTLKPQQVWKNGRLIFEQGGQS</sequence>
<dbReference type="GO" id="GO:0050480">
    <property type="term" value="F:imidazolonepropionase activity"/>
    <property type="evidence" value="ECO:0007669"/>
    <property type="project" value="UniProtKB-UniRule"/>
</dbReference>
<organism evidence="11 12">
    <name type="scientific">Sphingobacterium allocomposti</name>
    <dbReference type="NCBI Taxonomy" id="415956"/>
    <lineage>
        <taxon>Bacteria</taxon>
        <taxon>Pseudomonadati</taxon>
        <taxon>Bacteroidota</taxon>
        <taxon>Sphingobacteriia</taxon>
        <taxon>Sphingobacteriales</taxon>
        <taxon>Sphingobacteriaceae</taxon>
        <taxon>Sphingobacterium</taxon>
    </lineage>
</organism>
<reference evidence="11 12" key="1">
    <citation type="submission" date="2019-07" db="EMBL/GenBank/DDBJ databases">
        <title>Genomic Encyclopedia of Archaeal and Bacterial Type Strains, Phase II (KMG-II): from individual species to whole genera.</title>
        <authorList>
            <person name="Goeker M."/>
        </authorList>
    </citation>
    <scope>NUCLEOTIDE SEQUENCE [LARGE SCALE GENOMIC DNA]</scope>
    <source>
        <strain evidence="11 12">DSM 18850</strain>
    </source>
</reference>
<dbReference type="InterPro" id="IPR011059">
    <property type="entry name" value="Metal-dep_hydrolase_composite"/>
</dbReference>
<dbReference type="SUPFAM" id="SSF51338">
    <property type="entry name" value="Composite domain of metallo-dependent hydrolases"/>
    <property type="match status" value="1"/>
</dbReference>
<gene>
    <name evidence="11" type="ORF">BC792_10641</name>
</gene>
<dbReference type="Gene3D" id="3.20.20.140">
    <property type="entry name" value="Metal-dependent hydrolases"/>
    <property type="match status" value="1"/>
</dbReference>
<evidence type="ECO:0000256" key="8">
    <source>
        <dbReference type="ARBA" id="ARBA00023004"/>
    </source>
</evidence>
<evidence type="ECO:0000313" key="11">
    <source>
        <dbReference type="EMBL" id="TYP96333.1"/>
    </source>
</evidence>
<dbReference type="InterPro" id="IPR005920">
    <property type="entry name" value="HutI"/>
</dbReference>
<evidence type="ECO:0000256" key="9">
    <source>
        <dbReference type="NCBIfam" id="TIGR01224"/>
    </source>
</evidence>
<keyword evidence="3" id="KW-0963">Cytoplasm</keyword>
<comment type="pathway">
    <text evidence="1">Amino-acid degradation.</text>
</comment>
<dbReference type="AlphaFoldDB" id="A0A5S5DK46"/>
<dbReference type="OrthoDB" id="9776455at2"/>
<keyword evidence="4" id="KW-0479">Metal-binding</keyword>
<dbReference type="RefSeq" id="WP_148908130.1">
    <property type="nucleotide sequence ID" value="NZ_VNHX01000006.1"/>
</dbReference>
<comment type="caution">
    <text evidence="11">The sequence shown here is derived from an EMBL/GenBank/DDBJ whole genome shotgun (WGS) entry which is preliminary data.</text>
</comment>
<dbReference type="PANTHER" id="PTHR42752:SF1">
    <property type="entry name" value="IMIDAZOLONEPROPIONASE-RELATED"/>
    <property type="match status" value="1"/>
</dbReference>
<dbReference type="Pfam" id="PF07969">
    <property type="entry name" value="Amidohydro_3"/>
    <property type="match status" value="1"/>
</dbReference>
<dbReference type="InterPro" id="IPR032466">
    <property type="entry name" value="Metal_Hydrolase"/>
</dbReference>
<dbReference type="EMBL" id="VNHX01000006">
    <property type="protein sequence ID" value="TYP96333.1"/>
    <property type="molecule type" value="Genomic_DNA"/>
</dbReference>
<dbReference type="GO" id="GO:0046872">
    <property type="term" value="F:metal ion binding"/>
    <property type="evidence" value="ECO:0007669"/>
    <property type="project" value="UniProtKB-KW"/>
</dbReference>
<evidence type="ECO:0000256" key="7">
    <source>
        <dbReference type="ARBA" id="ARBA00022833"/>
    </source>
</evidence>
<dbReference type="Gene3D" id="2.30.40.10">
    <property type="entry name" value="Urease, subunit C, domain 1"/>
    <property type="match status" value="1"/>
</dbReference>
<accession>A0A5S5DK46</accession>
<dbReference type="EC" id="3.5.2.7" evidence="2 9"/>